<dbReference type="EMBL" id="MFJE01000002">
    <property type="protein sequence ID" value="OGG15321.1"/>
    <property type="molecule type" value="Genomic_DNA"/>
</dbReference>
<accession>A0A1F5ZSC5</accession>
<evidence type="ECO:0000313" key="1">
    <source>
        <dbReference type="EMBL" id="OGG15321.1"/>
    </source>
</evidence>
<evidence type="ECO:0000313" key="2">
    <source>
        <dbReference type="Proteomes" id="UP000177383"/>
    </source>
</evidence>
<dbReference type="AlphaFoldDB" id="A0A1F5ZSC5"/>
<reference evidence="1 2" key="1">
    <citation type="journal article" date="2016" name="Nat. Commun.">
        <title>Thousands of microbial genomes shed light on interconnected biogeochemical processes in an aquifer system.</title>
        <authorList>
            <person name="Anantharaman K."/>
            <person name="Brown C.T."/>
            <person name="Hug L.A."/>
            <person name="Sharon I."/>
            <person name="Castelle C.J."/>
            <person name="Probst A.J."/>
            <person name="Thomas B.C."/>
            <person name="Singh A."/>
            <person name="Wilkins M.J."/>
            <person name="Karaoz U."/>
            <person name="Brodie E.L."/>
            <person name="Williams K.H."/>
            <person name="Hubbard S.S."/>
            <person name="Banfield J.F."/>
        </authorList>
    </citation>
    <scope>NUCLEOTIDE SEQUENCE [LARGE SCALE GENOMIC DNA]</scope>
</reference>
<dbReference type="Proteomes" id="UP000177383">
    <property type="component" value="Unassembled WGS sequence"/>
</dbReference>
<protein>
    <submittedName>
        <fullName evidence="1">Uncharacterized protein</fullName>
    </submittedName>
</protein>
<comment type="caution">
    <text evidence="1">The sequence shown here is derived from an EMBL/GenBank/DDBJ whole genome shotgun (WGS) entry which is preliminary data.</text>
</comment>
<name>A0A1F5ZSC5_9BACT</name>
<sequence length="118" mass="14370">MIVRLRESKTLVLDWRNETVELDELVEKLQTNEEIKGFYILNLRVWMQYFRICKNSLRFNLLQRGLPLCRKRHSEIILLTKHFSKEEWPELYMIEKQINDIVRALIPLYNLHTKEPSV</sequence>
<organism evidence="1 2">
    <name type="scientific">Candidatus Gottesmanbacteria bacterium RIFCSPHIGHO2_01_FULL_39_10</name>
    <dbReference type="NCBI Taxonomy" id="1798375"/>
    <lineage>
        <taxon>Bacteria</taxon>
        <taxon>Candidatus Gottesmaniibacteriota</taxon>
    </lineage>
</organism>
<proteinExistence type="predicted"/>
<gene>
    <name evidence="1" type="ORF">A2773_01330</name>
</gene>